<feature type="region of interest" description="Disordered" evidence="6">
    <location>
        <begin position="129"/>
        <end position="277"/>
    </location>
</feature>
<proteinExistence type="inferred from homology"/>
<feature type="region of interest" description="Disordered" evidence="6">
    <location>
        <begin position="413"/>
        <end position="454"/>
    </location>
</feature>
<dbReference type="EMBL" id="JAVRRD010000028">
    <property type="protein sequence ID" value="KAK5046918.1"/>
    <property type="molecule type" value="Genomic_DNA"/>
</dbReference>
<accession>A0AAV9MYY6</accession>
<sequence length="454" mass="47872">MPPKRGTKVRGRGAGQASSRPPIANGPPSFFTPPSGQGTNLSWQTPGPQVPQAPRGSTSGSRGSNRGGRSSRGIRGARRGSLGTRTAPTTQTSADAAALTTGQKPLHLATPARPSSAYITLRFYSTKNTASEPFVTLRRGKKGAAASAEPHSNQNPPKPLTLFSPSSAQSQESPLPLPSLISATTTTPNFGPGLGPETPLESVSSNQPTATDDLSKIGVGPSKLSTRICSPETRLDSPQGFGYPGESGGRSSNQAPATVKTLPGSQFRPVPRTMAPITDTTGVQAGIKDVIQNLYDIQSQTHGYVPDTADLLVDKMTELAQSLNDLQNMTSTTVSPNNPIHSVLIAPEIVDYVDDGRNPDIFTRDFVENVQRGNAVINGKQKAFKDFSEVFAQVLKERMPQLTRHVDRIMDNAGFDTEDTKETDKVDGANGAQPNGASSGQRQQDSAFSSATTG</sequence>
<feature type="compositionally biased region" description="Polar residues" evidence="6">
    <location>
        <begin position="163"/>
        <end position="173"/>
    </location>
</feature>
<evidence type="ECO:0000313" key="8">
    <source>
        <dbReference type="Proteomes" id="UP001358417"/>
    </source>
</evidence>
<evidence type="ECO:0000256" key="3">
    <source>
        <dbReference type="ARBA" id="ARBA00023015"/>
    </source>
</evidence>
<dbReference type="GO" id="GO:0003712">
    <property type="term" value="F:transcription coregulator activity"/>
    <property type="evidence" value="ECO:0007669"/>
    <property type="project" value="InterPro"/>
</dbReference>
<evidence type="ECO:0000256" key="5">
    <source>
        <dbReference type="ARBA" id="ARBA00023242"/>
    </source>
</evidence>
<feature type="compositionally biased region" description="Polar residues" evidence="6">
    <location>
        <begin position="432"/>
        <end position="454"/>
    </location>
</feature>
<keyword evidence="3" id="KW-0805">Transcription regulation</keyword>
<dbReference type="GO" id="GO:0016592">
    <property type="term" value="C:mediator complex"/>
    <property type="evidence" value="ECO:0007669"/>
    <property type="project" value="InterPro"/>
</dbReference>
<evidence type="ECO:0000256" key="6">
    <source>
        <dbReference type="SAM" id="MobiDB-lite"/>
    </source>
</evidence>
<comment type="caution">
    <text evidence="7">The sequence shown here is derived from an EMBL/GenBank/DDBJ whole genome shotgun (WGS) entry which is preliminary data.</text>
</comment>
<keyword evidence="8" id="KW-1185">Reference proteome</keyword>
<feature type="compositionally biased region" description="Polar residues" evidence="6">
    <location>
        <begin position="83"/>
        <end position="94"/>
    </location>
</feature>
<protein>
    <recommendedName>
        <fullName evidence="9">Mediator complex subunit 10</fullName>
    </recommendedName>
</protein>
<feature type="compositionally biased region" description="Polar residues" evidence="6">
    <location>
        <begin position="32"/>
        <end position="47"/>
    </location>
</feature>
<dbReference type="GO" id="GO:0006357">
    <property type="term" value="P:regulation of transcription by RNA polymerase II"/>
    <property type="evidence" value="ECO:0007669"/>
    <property type="project" value="InterPro"/>
</dbReference>
<feature type="compositionally biased region" description="Basic and acidic residues" evidence="6">
    <location>
        <begin position="418"/>
        <end position="427"/>
    </location>
</feature>
<dbReference type="GeneID" id="89975438"/>
<comment type="similarity">
    <text evidence="2">Belongs to the Mediator complex subunit 10 family.</text>
</comment>
<feature type="compositionally biased region" description="Polar residues" evidence="6">
    <location>
        <begin position="201"/>
        <end position="212"/>
    </location>
</feature>
<evidence type="ECO:0000256" key="2">
    <source>
        <dbReference type="ARBA" id="ARBA00005389"/>
    </source>
</evidence>
<gene>
    <name evidence="7" type="ORF">LTR84_007272</name>
</gene>
<reference evidence="7 8" key="1">
    <citation type="submission" date="2023-08" db="EMBL/GenBank/DDBJ databases">
        <title>Black Yeasts Isolated from many extreme environments.</title>
        <authorList>
            <person name="Coleine C."/>
            <person name="Stajich J.E."/>
            <person name="Selbmann L."/>
        </authorList>
    </citation>
    <scope>NUCLEOTIDE SEQUENCE [LARGE SCALE GENOMIC DNA]</scope>
    <source>
        <strain evidence="7 8">CCFEE 5792</strain>
    </source>
</reference>
<feature type="compositionally biased region" description="Low complexity" evidence="6">
    <location>
        <begin position="55"/>
        <end position="74"/>
    </location>
</feature>
<name>A0AAV9MYY6_9EURO</name>
<dbReference type="RefSeq" id="XP_064702491.1">
    <property type="nucleotide sequence ID" value="XM_064850825.1"/>
</dbReference>
<evidence type="ECO:0000256" key="1">
    <source>
        <dbReference type="ARBA" id="ARBA00004123"/>
    </source>
</evidence>
<evidence type="ECO:0000313" key="7">
    <source>
        <dbReference type="EMBL" id="KAK5046918.1"/>
    </source>
</evidence>
<feature type="compositionally biased region" description="Basic residues" evidence="6">
    <location>
        <begin position="1"/>
        <end position="11"/>
    </location>
</feature>
<dbReference type="AlphaFoldDB" id="A0AAV9MYY6"/>
<comment type="subcellular location">
    <subcellularLocation>
        <location evidence="1">Nucleus</location>
    </subcellularLocation>
</comment>
<feature type="region of interest" description="Disordered" evidence="6">
    <location>
        <begin position="1"/>
        <end position="115"/>
    </location>
</feature>
<evidence type="ECO:0008006" key="9">
    <source>
        <dbReference type="Google" id="ProtNLM"/>
    </source>
</evidence>
<keyword evidence="4" id="KW-0804">Transcription</keyword>
<organism evidence="7 8">
    <name type="scientific">Exophiala bonariae</name>
    <dbReference type="NCBI Taxonomy" id="1690606"/>
    <lineage>
        <taxon>Eukaryota</taxon>
        <taxon>Fungi</taxon>
        <taxon>Dikarya</taxon>
        <taxon>Ascomycota</taxon>
        <taxon>Pezizomycotina</taxon>
        <taxon>Eurotiomycetes</taxon>
        <taxon>Chaetothyriomycetidae</taxon>
        <taxon>Chaetothyriales</taxon>
        <taxon>Herpotrichiellaceae</taxon>
        <taxon>Exophiala</taxon>
    </lineage>
</organism>
<dbReference type="Proteomes" id="UP001358417">
    <property type="component" value="Unassembled WGS sequence"/>
</dbReference>
<keyword evidence="5" id="KW-0539">Nucleus</keyword>
<dbReference type="InterPro" id="IPR019145">
    <property type="entry name" value="Mediator_Med10"/>
</dbReference>
<evidence type="ECO:0000256" key="4">
    <source>
        <dbReference type="ARBA" id="ARBA00023163"/>
    </source>
</evidence>
<dbReference type="Pfam" id="PF09748">
    <property type="entry name" value="Med10"/>
    <property type="match status" value="1"/>
</dbReference>